<evidence type="ECO:0000256" key="1">
    <source>
        <dbReference type="ARBA" id="ARBA00023172"/>
    </source>
</evidence>
<protein>
    <submittedName>
        <fullName evidence="2">Uncharacterized protein</fullName>
    </submittedName>
</protein>
<dbReference type="InterPro" id="IPR013762">
    <property type="entry name" value="Integrase-like_cat_sf"/>
</dbReference>
<organism evidence="2 3">
    <name type="scientific">Alteromonas hispanica</name>
    <dbReference type="NCBI Taxonomy" id="315421"/>
    <lineage>
        <taxon>Bacteria</taxon>
        <taxon>Pseudomonadati</taxon>
        <taxon>Pseudomonadota</taxon>
        <taxon>Gammaproteobacteria</taxon>
        <taxon>Alteromonadales</taxon>
        <taxon>Alteromonadaceae</taxon>
        <taxon>Alteromonas/Salinimonas group</taxon>
        <taxon>Alteromonas</taxon>
    </lineage>
</organism>
<dbReference type="GO" id="GO:0015074">
    <property type="term" value="P:DNA integration"/>
    <property type="evidence" value="ECO:0007669"/>
    <property type="project" value="InterPro"/>
</dbReference>
<evidence type="ECO:0000313" key="2">
    <source>
        <dbReference type="EMBL" id="NDW20376.1"/>
    </source>
</evidence>
<keyword evidence="1" id="KW-0233">DNA recombination</keyword>
<dbReference type="GO" id="GO:0006310">
    <property type="term" value="P:DNA recombination"/>
    <property type="evidence" value="ECO:0007669"/>
    <property type="project" value="UniProtKB-KW"/>
</dbReference>
<evidence type="ECO:0000313" key="3">
    <source>
        <dbReference type="Proteomes" id="UP000478837"/>
    </source>
</evidence>
<comment type="caution">
    <text evidence="2">The sequence shown here is derived from an EMBL/GenBank/DDBJ whole genome shotgun (WGS) entry which is preliminary data.</text>
</comment>
<dbReference type="SUPFAM" id="SSF56349">
    <property type="entry name" value="DNA breaking-rejoining enzymes"/>
    <property type="match status" value="1"/>
</dbReference>
<dbReference type="RefSeq" id="WP_163109751.1">
    <property type="nucleotide sequence ID" value="NZ_JAAAWP010000001.1"/>
</dbReference>
<keyword evidence="3" id="KW-1185">Reference proteome</keyword>
<proteinExistence type="predicted"/>
<sequence>MHKQASILLSTDVKQQYASSAQINISDYVKLSKISRFDRADADKTIKSVIEKFKRHIRYENQKYVAQTINNFTNSLSKGFELHLVELRLAELLFCIVEKATEIKAPRLSYPVQIKQDIPLVQPDDIILSALQRRLYNFIEAPETLSTYMKSTYDHVGILITWLMLKEGVSQPQNVRSLLNREVDIFYIGTECFFDTEHQRFWLSETAVMMLKLNWNVRQRSPANIVNAINRTLHKLKVTPSEYKISAIMIRSMLRTELALSLSTVESAIRLRIFPTTPLKKYTLFRLLKGSAVEIPQNAIVDRTIPQRQSKAWSDAMLPNKHKRRYAKTIVPVEQTTAEQYAEVTSFISRLKEKTTQKKSGEITTPLKNELRSWLEKTENAIQKPLIWLILAWAYHLLDEGGKKKDRLRLKTIYDYVDYVAKPFIQEFSGCNMQVISSDTWVAKLNDVVNEITSSKKQFVLYFADFLITKNLVKEMDISDIDVPCTRSGVNANIITQHEADRVCQLCDLVNTPLSTLAKLYFCFGFYSGLRRNEISGLQFSDFKIGGPHYVSLQVRPNRFRDLKSAKSSRNLPLDCLWPEQRLTELIDYLDGQRAPHVNLKTKVVADINKANQAFNLLSYILRSVTGDQNLVFHHCRHSFCNWMMLLLNIEYLDKFRTYHFCDHPYFNDVNYKKVASRLALTPWSRKRLWAVSSLLGHTTPEVTLSSYYHLSEFVHHLALSDNKLSKSSLREFWALQDENSKSSGKLLNPAHDIDFLCPKQMTVCEPKAVHSDNQTLLKQINNAFSMTSDKELSLLDVWEVMLMLATNKSRMHIKQAIEVDDGQINQIIKIDEELSSRPGKKARRNLPRYANAAMLKKSEIASVKKLLTTFNDLCGATEDGNHALWSGMHDLMRNRVASKDSLIRSHNVEAIRTLFDLFEGLKSESWQLSFTWYFPSEQQFDKDLISQYRKDLKFWLSEIESRFESEVSTKIVVPHKFVEYLKAKEQSKVKVKVSDEGRFLSYLQKGTVSLHFLKPKTESNSTPRRNKAFISFLCVLAMYGHLNRAS</sequence>
<dbReference type="GO" id="GO:0003677">
    <property type="term" value="F:DNA binding"/>
    <property type="evidence" value="ECO:0007669"/>
    <property type="project" value="InterPro"/>
</dbReference>
<accession>A0A6L9MQD7</accession>
<name>A0A6L9MQD7_9ALTE</name>
<reference evidence="2 3" key="1">
    <citation type="submission" date="2020-01" db="EMBL/GenBank/DDBJ databases">
        <title>Genomes of bacteria type strains.</title>
        <authorList>
            <person name="Chen J."/>
            <person name="Zhu S."/>
            <person name="Yang J."/>
        </authorList>
    </citation>
    <scope>NUCLEOTIDE SEQUENCE [LARGE SCALE GENOMIC DNA]</scope>
    <source>
        <strain evidence="2 3">LMG 22958</strain>
    </source>
</reference>
<dbReference type="EMBL" id="JAAAWP010000001">
    <property type="protein sequence ID" value="NDW20376.1"/>
    <property type="molecule type" value="Genomic_DNA"/>
</dbReference>
<dbReference type="AlphaFoldDB" id="A0A6L9MQD7"/>
<dbReference type="InterPro" id="IPR011010">
    <property type="entry name" value="DNA_brk_join_enz"/>
</dbReference>
<gene>
    <name evidence="2" type="ORF">GTW09_02385</name>
</gene>
<dbReference type="Gene3D" id="1.10.443.10">
    <property type="entry name" value="Intergrase catalytic core"/>
    <property type="match status" value="1"/>
</dbReference>
<dbReference type="Proteomes" id="UP000478837">
    <property type="component" value="Unassembled WGS sequence"/>
</dbReference>